<dbReference type="PANTHER" id="PTHR12827:SF3">
    <property type="entry name" value="ANAPHASE-PROMOTING COMPLEX SUBUNIT 1"/>
    <property type="match status" value="1"/>
</dbReference>
<dbReference type="EMBL" id="MCFG01000311">
    <property type="protein sequence ID" value="ORX76220.1"/>
    <property type="molecule type" value="Genomic_DNA"/>
</dbReference>
<organism evidence="10 11">
    <name type="scientific">Anaeromyces robustus</name>
    <dbReference type="NCBI Taxonomy" id="1754192"/>
    <lineage>
        <taxon>Eukaryota</taxon>
        <taxon>Fungi</taxon>
        <taxon>Fungi incertae sedis</taxon>
        <taxon>Chytridiomycota</taxon>
        <taxon>Chytridiomycota incertae sedis</taxon>
        <taxon>Neocallimastigomycetes</taxon>
        <taxon>Neocallimastigales</taxon>
        <taxon>Neocallimastigaceae</taxon>
        <taxon>Anaeromyces</taxon>
    </lineage>
</organism>
<dbReference type="GO" id="GO:0060090">
    <property type="term" value="F:molecular adaptor activity"/>
    <property type="evidence" value="ECO:0007669"/>
    <property type="project" value="TreeGrafter"/>
</dbReference>
<dbReference type="Gene3D" id="1.25.10.10">
    <property type="entry name" value="Leucine-rich Repeat Variant"/>
    <property type="match status" value="2"/>
</dbReference>
<dbReference type="InterPro" id="IPR011989">
    <property type="entry name" value="ARM-like"/>
</dbReference>
<dbReference type="Pfam" id="PF20518">
    <property type="entry name" value="Apc1_MidN"/>
    <property type="match status" value="2"/>
</dbReference>
<feature type="domain" description="Anaphase-promoting complex subunit 1 beta-sandwich" evidence="9">
    <location>
        <begin position="1507"/>
        <end position="1598"/>
    </location>
</feature>
<dbReference type="STRING" id="1754192.A0A1Y1WRQ2"/>
<keyword evidence="11" id="KW-1185">Reference proteome</keyword>
<feature type="domain" description="Anaphase-promoting complex subunit 1 middle" evidence="8">
    <location>
        <begin position="679"/>
        <end position="788"/>
    </location>
</feature>
<dbReference type="GO" id="GO:0051301">
    <property type="term" value="P:cell division"/>
    <property type="evidence" value="ECO:0007669"/>
    <property type="project" value="UniProtKB-KW"/>
</dbReference>
<accession>A0A1Y1WRQ2</accession>
<reference evidence="10 11" key="2">
    <citation type="submission" date="2016-08" db="EMBL/GenBank/DDBJ databases">
        <title>Pervasive Adenine N6-methylation of Active Genes in Fungi.</title>
        <authorList>
            <consortium name="DOE Joint Genome Institute"/>
            <person name="Mondo S.J."/>
            <person name="Dannebaum R.O."/>
            <person name="Kuo R.C."/>
            <person name="Labutti K."/>
            <person name="Haridas S."/>
            <person name="Kuo A."/>
            <person name="Salamov A."/>
            <person name="Ahrendt S.R."/>
            <person name="Lipzen A."/>
            <person name="Sullivan W."/>
            <person name="Andreopoulos W.B."/>
            <person name="Clum A."/>
            <person name="Lindquist E."/>
            <person name="Daum C."/>
            <person name="Ramamoorthy G.K."/>
            <person name="Gryganskyi A."/>
            <person name="Culley D."/>
            <person name="Magnuson J.K."/>
            <person name="James T.Y."/>
            <person name="O'Malley M.A."/>
            <person name="Stajich J.E."/>
            <person name="Spatafora J.W."/>
            <person name="Visel A."/>
            <person name="Grigoriev I.V."/>
        </authorList>
    </citation>
    <scope>NUCLEOTIDE SEQUENCE [LARGE SCALE GENOMIC DNA]</scope>
    <source>
        <strain evidence="10 11">S4</strain>
    </source>
</reference>
<dbReference type="GO" id="GO:0070979">
    <property type="term" value="P:protein K11-linked ubiquitination"/>
    <property type="evidence" value="ECO:0007669"/>
    <property type="project" value="TreeGrafter"/>
</dbReference>
<protein>
    <submittedName>
        <fullName evidence="10">Uncharacterized protein</fullName>
    </submittedName>
</protein>
<evidence type="ECO:0000259" key="9">
    <source>
        <dbReference type="Pfam" id="PF21282"/>
    </source>
</evidence>
<dbReference type="InterPro" id="IPR041221">
    <property type="entry name" value="APC1_C"/>
</dbReference>
<name>A0A1Y1WRQ2_9FUNG</name>
<dbReference type="Proteomes" id="UP000193944">
    <property type="component" value="Unassembled WGS sequence"/>
</dbReference>
<dbReference type="GO" id="GO:0005680">
    <property type="term" value="C:anaphase-promoting complex"/>
    <property type="evidence" value="ECO:0007669"/>
    <property type="project" value="InterPro"/>
</dbReference>
<sequence length="1949" mass="225368">MELKVLSEFSPFGEHILKERQKSFANKNPSISRTDNISKDLFEPLQTEFSNEDIYKICEKGKYQLNSPNGFSNNLANEEKNLNIYITYDEELYIFGSKVIWSQGNVLKRSYSFDNYNQKVTQAFWAYFYIEDLTKTTSKGKENKVLKKTLCIFLQTFAKFYLKNGQSYTLNLPFRIKKAFPLDHGIIIQRIPQKEEFSTNSESQMSNLNISVLFSVMHPLEEMRIVSMYDKIPNQNIQDSTLNNGNNESSNIIPFSMLQEDIIYASTNRKLPIIVTFDKVKKIHQIWRYHNHPLLEFKCDDNDGFDLETVDYDNDEFLKQLQNSQVISILFLEKIWSEEEQGSDNQPAERVFTVHSRSESDVLCFFQKSKQLITGISIGNMLKHKKIKKIFSINAISAQPIRSLRYPLYDLLILSPNNELYLWIGMYDERLKCIMPEDYQGEITRKNEQYSGKRRRNNSITSEDDLNTLQRNKSWMPPSFYSSDLKIVDIIDSVDNKVNLVYSNGMIVRTLLDLRHYSYLVNNCVRALSITLPFSEYYEIMVHLIMASFGGTSHPLYQEEEEWDIFVIVIMAFCIPSINKYRRKQIASEKINEIKNNSFDSLLISSYHRSYKKKSFMKLFTKTSEEEKKMEEYESVEQNQKTKYTTKSTPITSQYYKYYLLYEKAKIFHSKIKDNKVDLTLRLPIILYTLHLVYEDLKLNSLNRKYVKTLGTFLCHIACCIDWQTYYEYYLRDGINFQKKVYRLKAKSLEMINNEIEMNDNLKYLMSHPPCIFKWAYKLVKERINDSFPCPFDMPSIFKIEKCIHLRLYTHNVCKQTIRIVKYLRLLITDTEKMILEMVKEGYNLKEIQCLPIGIQLPFLEIIESYRKSPPSNWPSEAYTLVNRDDLAEQFYGTKGSTTDSGIMLKNDMKNANDVHNICLEASKKDDDHKVINMSRLDIINMKFNKDNRIEEVSKLLQSSEPVQHYIENNSDLGINDTEQYILLQAFSSRTLSLPVGRGIFNYGTVYPVSNKKYPIPGIDITVRIFPLNTILDINQLIESNPNLPPVPADLMEWPDFHDGVAAGLQISTDYNEVDSSWILYNRPEELNNQHAGLLLALGLNGHLKKMVTWNSFVYLTEKHVMTSIGLLLGLAVANMGTMDLVVTRLLSIHIPALLPPQSTETNMPINTRIACIMGIGWLYIGSCHRRMAEVMLGEIEKVYESQNELNNNAVSESYSLTAGFALGLITLGQGDNSVCLSDLDIANKLRLFIKSRSPSSSAIIALGLMYLKTNNKMVASYLDLPNKGFSLDSVRADYLLLLVLAKNIIMWDFIEPTEEWINSQIPQFIRDILNKSNQNEKLLNPSIKQAYFNIIAGACFTISLRFAGSSNQIAYHSLMKYFDLLMTYSNSSANSYSEKLNKTIARSCLDVVSVSLSVLMAGSGNLDLLRKLRKLHGKVSSDIGYGSHMACHMAIGFLFLGGGTYTLGTSNKAIAALICSLYPKYPTTVIDNRSHLQAFRHLWALAIEHRCLITRNIQDKSICPVPITVRVYDNITRYDIEHVNNNTPTQDIKMVTPCILPEFYMIKSITIDNPRYWPITLNFLENPGHLERIKETQTIIVNRKIGHLDYNKDPKGNKSILCRTFSNLMSSKYKKNSQKQNLFKDYLSSFTDDPIILSYAKIICNYYELPIDNKNDAEKIKEINDESKKLSDFFSTILYKCISTDKLSLLPIYSSIYIIHNNFFDKGSVYDLWNLKLIIAYYYKSIETLINVNHQPSTSQNEEKKKKYSDNTSTRHLEANILSQIYLQLDLFFMSRQINDDISDNLINKGDTEYKKIRSTLPQKEIYPFMIQKIIPNFNEKLKSFLLLQTTDMDNNNTSLTERDISFIGSYLNYHDVPFTKELYELRDQFLSYQADIDSSNISDNASLSDTSSSNDFDLPNDSHKVEAFFYIVISHPYLNAVTYQIIKDILS</sequence>
<evidence type="ECO:0000313" key="11">
    <source>
        <dbReference type="Proteomes" id="UP000193944"/>
    </source>
</evidence>
<dbReference type="Pfam" id="PF12859">
    <property type="entry name" value="ANAPC1"/>
    <property type="match status" value="1"/>
</dbReference>
<keyword evidence="2" id="KW-0132">Cell division</keyword>
<comment type="caution">
    <text evidence="10">The sequence shown here is derived from an EMBL/GenBank/DDBJ whole genome shotgun (WGS) entry which is preliminary data.</text>
</comment>
<keyword evidence="4" id="KW-0498">Mitosis</keyword>
<evidence type="ECO:0000256" key="3">
    <source>
        <dbReference type="ARBA" id="ARBA00022737"/>
    </source>
</evidence>
<dbReference type="PANTHER" id="PTHR12827">
    <property type="entry name" value="MEIOTIC CHECKPOINT REGULATOR TSG24 FAMILY MEMBER"/>
    <property type="match status" value="1"/>
</dbReference>
<dbReference type="GO" id="GO:0007091">
    <property type="term" value="P:metaphase/anaphase transition of mitotic cell cycle"/>
    <property type="evidence" value="ECO:0007669"/>
    <property type="project" value="TreeGrafter"/>
</dbReference>
<feature type="domain" description="Anaphase-promoting complex subunit 1 middle" evidence="8">
    <location>
        <begin position="831"/>
        <end position="888"/>
    </location>
</feature>
<evidence type="ECO:0000256" key="1">
    <source>
        <dbReference type="ARBA" id="ARBA00010547"/>
    </source>
</evidence>
<dbReference type="InterPro" id="IPR046794">
    <property type="entry name" value="Apc1_MidN"/>
</dbReference>
<dbReference type="OrthoDB" id="26401at2759"/>
<proteinExistence type="inferred from homology"/>
<gene>
    <name evidence="10" type="ORF">BCR32DRAFT_296384</name>
</gene>
<evidence type="ECO:0000259" key="6">
    <source>
        <dbReference type="Pfam" id="PF12859"/>
    </source>
</evidence>
<evidence type="ECO:0000259" key="7">
    <source>
        <dbReference type="Pfam" id="PF18122"/>
    </source>
</evidence>
<dbReference type="GO" id="GO:0031145">
    <property type="term" value="P:anaphase-promoting complex-dependent catabolic process"/>
    <property type="evidence" value="ECO:0007669"/>
    <property type="project" value="TreeGrafter"/>
</dbReference>
<dbReference type="Pfam" id="PF18122">
    <property type="entry name" value="APC1_C"/>
    <property type="match status" value="1"/>
</dbReference>
<evidence type="ECO:0000256" key="5">
    <source>
        <dbReference type="ARBA" id="ARBA00023306"/>
    </source>
</evidence>
<dbReference type="InterPro" id="IPR048971">
    <property type="entry name" value="Apc1_3rd"/>
</dbReference>
<evidence type="ECO:0000256" key="4">
    <source>
        <dbReference type="ARBA" id="ARBA00022776"/>
    </source>
</evidence>
<reference evidence="10 11" key="1">
    <citation type="submission" date="2016-08" db="EMBL/GenBank/DDBJ databases">
        <title>A Parts List for Fungal Cellulosomes Revealed by Comparative Genomics.</title>
        <authorList>
            <consortium name="DOE Joint Genome Institute"/>
            <person name="Haitjema C.H."/>
            <person name="Gilmore S.P."/>
            <person name="Henske J.K."/>
            <person name="Solomon K.V."/>
            <person name="De Groot R."/>
            <person name="Kuo A."/>
            <person name="Mondo S.J."/>
            <person name="Salamov A.A."/>
            <person name="Labutti K."/>
            <person name="Zhao Z."/>
            <person name="Chiniquy J."/>
            <person name="Barry K."/>
            <person name="Brewer H.M."/>
            <person name="Purvine S.O."/>
            <person name="Wright A.T."/>
            <person name="Boxma B."/>
            <person name="Van Alen T."/>
            <person name="Hackstein J.H."/>
            <person name="Baker S.E."/>
            <person name="Grigoriev I.V."/>
            <person name="O'Malley M.A."/>
        </authorList>
    </citation>
    <scope>NUCLEOTIDE SEQUENCE [LARGE SCALE GENOMIC DNA]</scope>
    <source>
        <strain evidence="10 11">S4</strain>
    </source>
</reference>
<evidence type="ECO:0000256" key="2">
    <source>
        <dbReference type="ARBA" id="ARBA00022618"/>
    </source>
</evidence>
<keyword evidence="5" id="KW-0131">Cell cycle</keyword>
<dbReference type="InterPro" id="IPR049255">
    <property type="entry name" value="Apc1_N"/>
</dbReference>
<evidence type="ECO:0000313" key="10">
    <source>
        <dbReference type="EMBL" id="ORX76220.1"/>
    </source>
</evidence>
<dbReference type="Pfam" id="PF21282">
    <property type="entry name" value="APC1_3rd"/>
    <property type="match status" value="1"/>
</dbReference>
<feature type="domain" description="Anaphase-promoting complex subunit 1 C-terminal" evidence="7">
    <location>
        <begin position="1644"/>
        <end position="1875"/>
    </location>
</feature>
<evidence type="ECO:0000259" key="8">
    <source>
        <dbReference type="Pfam" id="PF20518"/>
    </source>
</evidence>
<keyword evidence="3" id="KW-0677">Repeat</keyword>
<comment type="similarity">
    <text evidence="1">Belongs to the APC1 family.</text>
</comment>
<dbReference type="InterPro" id="IPR024990">
    <property type="entry name" value="Apc1"/>
</dbReference>
<feature type="domain" description="Anaphase-promoting complex subunit 1 N-terminal" evidence="6">
    <location>
        <begin position="87"/>
        <end position="196"/>
    </location>
</feature>